<evidence type="ECO:0000313" key="7">
    <source>
        <dbReference type="EMBL" id="KRJ98115.1"/>
    </source>
</evidence>
<protein>
    <submittedName>
        <fullName evidence="7">Uncharacterized protein, isoform B</fullName>
    </submittedName>
</protein>
<dbReference type="Proteomes" id="UP000002282">
    <property type="component" value="Chromosome 2L"/>
</dbReference>
<keyword evidence="4" id="KW-0812">Transmembrane</keyword>
<keyword evidence="8" id="KW-1185">Reference proteome</keyword>
<evidence type="ECO:0000256" key="3">
    <source>
        <dbReference type="SAM" id="MobiDB-lite"/>
    </source>
</evidence>
<reference evidence="7 8" key="1">
    <citation type="journal article" date="2007" name="Nature">
        <title>Evolution of genes and genomes on the Drosophila phylogeny.</title>
        <authorList>
            <consortium name="Drosophila 12 Genomes Consortium"/>
            <person name="Clark A.G."/>
            <person name="Eisen M.B."/>
            <person name="Smith D.R."/>
            <person name="Bergman C.M."/>
            <person name="Oliver B."/>
            <person name="Markow T.A."/>
            <person name="Kaufman T.C."/>
            <person name="Kellis M."/>
            <person name="Gelbart W."/>
            <person name="Iyer V.N."/>
            <person name="Pollard D.A."/>
            <person name="Sackton T.B."/>
            <person name="Larracuente A.M."/>
            <person name="Singh N.D."/>
            <person name="Abad J.P."/>
            <person name="Abt D.N."/>
            <person name="Adryan B."/>
            <person name="Aguade M."/>
            <person name="Akashi H."/>
            <person name="Anderson W.W."/>
            <person name="Aquadro C.F."/>
            <person name="Ardell D.H."/>
            <person name="Arguello R."/>
            <person name="Artieri C.G."/>
            <person name="Barbash D.A."/>
            <person name="Barker D."/>
            <person name="Barsanti P."/>
            <person name="Batterham P."/>
            <person name="Batzoglou S."/>
            <person name="Begun D."/>
            <person name="Bhutkar A."/>
            <person name="Blanco E."/>
            <person name="Bosak S.A."/>
            <person name="Bradley R.K."/>
            <person name="Brand A.D."/>
            <person name="Brent M.R."/>
            <person name="Brooks A.N."/>
            <person name="Brown R.H."/>
            <person name="Butlin R.K."/>
            <person name="Caggese C."/>
            <person name="Calvi B.R."/>
            <person name="Bernardo de Carvalho A."/>
            <person name="Caspi A."/>
            <person name="Castrezana S."/>
            <person name="Celniker S.E."/>
            <person name="Chang J.L."/>
            <person name="Chapple C."/>
            <person name="Chatterji S."/>
            <person name="Chinwalla A."/>
            <person name="Civetta A."/>
            <person name="Clifton S.W."/>
            <person name="Comeron J.M."/>
            <person name="Costello J.C."/>
            <person name="Coyne J.A."/>
            <person name="Daub J."/>
            <person name="David R.G."/>
            <person name="Delcher A.L."/>
            <person name="Delehaunty K."/>
            <person name="Do C.B."/>
            <person name="Ebling H."/>
            <person name="Edwards K."/>
            <person name="Eickbush T."/>
            <person name="Evans J.D."/>
            <person name="Filipski A."/>
            <person name="Findeiss S."/>
            <person name="Freyhult E."/>
            <person name="Fulton L."/>
            <person name="Fulton R."/>
            <person name="Garcia A.C."/>
            <person name="Gardiner A."/>
            <person name="Garfield D.A."/>
            <person name="Garvin B.E."/>
            <person name="Gibson G."/>
            <person name="Gilbert D."/>
            <person name="Gnerre S."/>
            <person name="Godfrey J."/>
            <person name="Good R."/>
            <person name="Gotea V."/>
            <person name="Gravely B."/>
            <person name="Greenberg A.J."/>
            <person name="Griffiths-Jones S."/>
            <person name="Gross S."/>
            <person name="Guigo R."/>
            <person name="Gustafson E.A."/>
            <person name="Haerty W."/>
            <person name="Hahn M.W."/>
            <person name="Halligan D.L."/>
            <person name="Halpern A.L."/>
            <person name="Halter G.M."/>
            <person name="Han M.V."/>
            <person name="Heger A."/>
            <person name="Hillier L."/>
            <person name="Hinrichs A.S."/>
            <person name="Holmes I."/>
            <person name="Hoskins R.A."/>
            <person name="Hubisz M.J."/>
            <person name="Hultmark D."/>
            <person name="Huntley M.A."/>
            <person name="Jaffe D.B."/>
            <person name="Jagadeeshan S."/>
            <person name="Jeck W.R."/>
            <person name="Johnson J."/>
            <person name="Jones C.D."/>
            <person name="Jordan W.C."/>
            <person name="Karpen G.H."/>
            <person name="Kataoka E."/>
            <person name="Keightley P.D."/>
            <person name="Kheradpour P."/>
            <person name="Kirkness E.F."/>
            <person name="Koerich L.B."/>
            <person name="Kristiansen K."/>
            <person name="Kudrna D."/>
            <person name="Kulathinal R.J."/>
            <person name="Kumar S."/>
            <person name="Kwok R."/>
            <person name="Lander E."/>
            <person name="Langley C.H."/>
            <person name="Lapoint R."/>
            <person name="Lazzaro B.P."/>
            <person name="Lee S.J."/>
            <person name="Levesque L."/>
            <person name="Li R."/>
            <person name="Lin C.F."/>
            <person name="Lin M.F."/>
            <person name="Lindblad-Toh K."/>
            <person name="Llopart A."/>
            <person name="Long M."/>
            <person name="Low L."/>
            <person name="Lozovsky E."/>
            <person name="Lu J."/>
            <person name="Luo M."/>
            <person name="Machado C.A."/>
            <person name="Makalowski W."/>
            <person name="Marzo M."/>
            <person name="Matsuda M."/>
            <person name="Matzkin L."/>
            <person name="McAllister B."/>
            <person name="McBride C.S."/>
            <person name="McKernan B."/>
            <person name="McKernan K."/>
            <person name="Mendez-Lago M."/>
            <person name="Minx P."/>
            <person name="Mollenhauer M.U."/>
            <person name="Montooth K."/>
            <person name="Mount S.M."/>
            <person name="Mu X."/>
            <person name="Myers E."/>
            <person name="Negre B."/>
            <person name="Newfeld S."/>
            <person name="Nielsen R."/>
            <person name="Noor M.A."/>
            <person name="O'Grady P."/>
            <person name="Pachter L."/>
            <person name="Papaceit M."/>
            <person name="Parisi M.J."/>
            <person name="Parisi M."/>
            <person name="Parts L."/>
            <person name="Pedersen J.S."/>
            <person name="Pesole G."/>
            <person name="Phillippy A.M."/>
            <person name="Ponting C.P."/>
            <person name="Pop M."/>
            <person name="Porcelli D."/>
            <person name="Powell J.R."/>
            <person name="Prohaska S."/>
            <person name="Pruitt K."/>
            <person name="Puig M."/>
            <person name="Quesneville H."/>
            <person name="Ram K.R."/>
            <person name="Rand D."/>
            <person name="Rasmussen M.D."/>
            <person name="Reed L.K."/>
            <person name="Reenan R."/>
            <person name="Reily A."/>
            <person name="Remington K.A."/>
            <person name="Rieger T.T."/>
            <person name="Ritchie M.G."/>
            <person name="Robin C."/>
            <person name="Rogers Y.H."/>
            <person name="Rohde C."/>
            <person name="Rozas J."/>
            <person name="Rubenfield M.J."/>
            <person name="Ruiz A."/>
            <person name="Russo S."/>
            <person name="Salzberg S.L."/>
            <person name="Sanchez-Gracia A."/>
            <person name="Saranga D.J."/>
            <person name="Sato H."/>
            <person name="Schaeffer S.W."/>
            <person name="Schatz M.C."/>
            <person name="Schlenke T."/>
            <person name="Schwartz R."/>
            <person name="Segarra C."/>
            <person name="Singh R.S."/>
            <person name="Sirot L."/>
            <person name="Sirota M."/>
            <person name="Sisneros N.B."/>
            <person name="Smith C.D."/>
            <person name="Smith T.F."/>
            <person name="Spieth J."/>
            <person name="Stage D.E."/>
            <person name="Stark A."/>
            <person name="Stephan W."/>
            <person name="Strausberg R.L."/>
            <person name="Strempel S."/>
            <person name="Sturgill D."/>
            <person name="Sutton G."/>
            <person name="Sutton G.G."/>
            <person name="Tao W."/>
            <person name="Teichmann S."/>
            <person name="Tobari Y.N."/>
            <person name="Tomimura Y."/>
            <person name="Tsolas J.M."/>
            <person name="Valente V.L."/>
            <person name="Venter E."/>
            <person name="Venter J.C."/>
            <person name="Vicario S."/>
            <person name="Vieira F.G."/>
            <person name="Vilella A.J."/>
            <person name="Villasante A."/>
            <person name="Walenz B."/>
            <person name="Wang J."/>
            <person name="Wasserman M."/>
            <person name="Watts T."/>
            <person name="Wilson D."/>
            <person name="Wilson R.K."/>
            <person name="Wing R.A."/>
            <person name="Wolfner M.F."/>
            <person name="Wong A."/>
            <person name="Wong G.K."/>
            <person name="Wu C.I."/>
            <person name="Wu G."/>
            <person name="Yamamoto D."/>
            <person name="Yang H.P."/>
            <person name="Yang S.P."/>
            <person name="Yorke J.A."/>
            <person name="Yoshida K."/>
            <person name="Zdobnov E."/>
            <person name="Zhang P."/>
            <person name="Zhang Y."/>
            <person name="Zimin A.V."/>
            <person name="Baldwin J."/>
            <person name="Abdouelleil A."/>
            <person name="Abdulkadir J."/>
            <person name="Abebe A."/>
            <person name="Abera B."/>
            <person name="Abreu J."/>
            <person name="Acer S.C."/>
            <person name="Aftuck L."/>
            <person name="Alexander A."/>
            <person name="An P."/>
            <person name="Anderson E."/>
            <person name="Anderson S."/>
            <person name="Arachi H."/>
            <person name="Azer M."/>
            <person name="Bachantsang P."/>
            <person name="Barry A."/>
            <person name="Bayul T."/>
            <person name="Berlin A."/>
            <person name="Bessette D."/>
            <person name="Bloom T."/>
            <person name="Blye J."/>
            <person name="Boguslavskiy L."/>
            <person name="Bonnet C."/>
            <person name="Boukhgalter B."/>
            <person name="Bourzgui I."/>
            <person name="Brown A."/>
            <person name="Cahill P."/>
            <person name="Channer S."/>
            <person name="Cheshatsang Y."/>
            <person name="Chuda L."/>
            <person name="Citroen M."/>
            <person name="Collymore A."/>
            <person name="Cooke P."/>
            <person name="Costello M."/>
            <person name="D'Aco K."/>
            <person name="Daza R."/>
            <person name="De Haan G."/>
            <person name="DeGray S."/>
            <person name="DeMaso C."/>
            <person name="Dhargay N."/>
            <person name="Dooley K."/>
            <person name="Dooley E."/>
            <person name="Doricent M."/>
            <person name="Dorje P."/>
            <person name="Dorjee K."/>
            <person name="Dupes A."/>
            <person name="Elong R."/>
            <person name="Falk J."/>
            <person name="Farina A."/>
            <person name="Faro S."/>
            <person name="Ferguson D."/>
            <person name="Fisher S."/>
            <person name="Foley C.D."/>
            <person name="Franke A."/>
            <person name="Friedrich D."/>
            <person name="Gadbois L."/>
            <person name="Gearin G."/>
            <person name="Gearin C.R."/>
            <person name="Giannoukos G."/>
            <person name="Goode T."/>
            <person name="Graham J."/>
            <person name="Grandbois E."/>
            <person name="Grewal S."/>
            <person name="Gyaltsen K."/>
            <person name="Hafez N."/>
            <person name="Hagos B."/>
            <person name="Hall J."/>
            <person name="Henson C."/>
            <person name="Hollinger A."/>
            <person name="Honan T."/>
            <person name="Huard M.D."/>
            <person name="Hughes L."/>
            <person name="Hurhula B."/>
            <person name="Husby M.E."/>
            <person name="Kamat A."/>
            <person name="Kanga B."/>
            <person name="Kashin S."/>
            <person name="Khazanovich D."/>
            <person name="Kisner P."/>
            <person name="Lance K."/>
            <person name="Lara M."/>
            <person name="Lee W."/>
            <person name="Lennon N."/>
            <person name="Letendre F."/>
            <person name="LeVine R."/>
            <person name="Lipovsky A."/>
            <person name="Liu X."/>
            <person name="Liu J."/>
            <person name="Liu S."/>
            <person name="Lokyitsang T."/>
            <person name="Lokyitsang Y."/>
            <person name="Lubonja R."/>
            <person name="Lui A."/>
            <person name="MacDonald P."/>
            <person name="Magnisalis V."/>
            <person name="Maru K."/>
            <person name="Matthews C."/>
            <person name="McCusker W."/>
            <person name="McDonough S."/>
            <person name="Mehta T."/>
            <person name="Meldrim J."/>
            <person name="Meneus L."/>
            <person name="Mihai O."/>
            <person name="Mihalev A."/>
            <person name="Mihova T."/>
            <person name="Mittelman R."/>
            <person name="Mlenga V."/>
            <person name="Montmayeur A."/>
            <person name="Mulrain L."/>
            <person name="Navidi A."/>
            <person name="Naylor J."/>
            <person name="Negash T."/>
            <person name="Nguyen T."/>
            <person name="Nguyen N."/>
            <person name="Nicol R."/>
            <person name="Norbu C."/>
            <person name="Norbu N."/>
            <person name="Novod N."/>
            <person name="O'Neill B."/>
            <person name="Osman S."/>
            <person name="Markiewicz E."/>
            <person name="Oyono O.L."/>
            <person name="Patti C."/>
            <person name="Phunkhang P."/>
            <person name="Pierre F."/>
            <person name="Priest M."/>
            <person name="Raghuraman S."/>
            <person name="Rege F."/>
            <person name="Reyes R."/>
            <person name="Rise C."/>
            <person name="Rogov P."/>
            <person name="Ross K."/>
            <person name="Ryan E."/>
            <person name="Settipalli S."/>
            <person name="Shea T."/>
            <person name="Sherpa N."/>
            <person name="Shi L."/>
            <person name="Shih D."/>
            <person name="Sparrow T."/>
            <person name="Spaulding J."/>
            <person name="Stalker J."/>
            <person name="Stange-Thomann N."/>
            <person name="Stavropoulos S."/>
            <person name="Stone C."/>
            <person name="Strader C."/>
            <person name="Tesfaye S."/>
            <person name="Thomson T."/>
            <person name="Thoulutsang Y."/>
            <person name="Thoulutsang D."/>
            <person name="Topham K."/>
            <person name="Topping I."/>
            <person name="Tsamla T."/>
            <person name="Vassiliev H."/>
            <person name="Vo A."/>
            <person name="Wangchuk T."/>
            <person name="Wangdi T."/>
            <person name="Weiand M."/>
            <person name="Wilkinson J."/>
            <person name="Wilson A."/>
            <person name="Yadav S."/>
            <person name="Young G."/>
            <person name="Yu Q."/>
            <person name="Zembek L."/>
            <person name="Zhong D."/>
            <person name="Zimmer A."/>
            <person name="Zwirko Z."/>
            <person name="Jaffe D.B."/>
            <person name="Alvarez P."/>
            <person name="Brockman W."/>
            <person name="Butler J."/>
            <person name="Chin C."/>
            <person name="Gnerre S."/>
            <person name="Grabherr M."/>
            <person name="Kleber M."/>
            <person name="Mauceli E."/>
            <person name="MacCallum I."/>
        </authorList>
    </citation>
    <scope>NUCLEOTIDE SEQUENCE [LARGE SCALE GENOMIC DNA]</scope>
    <source>
        <strain evidence="8">Tai18E2 / Tucson 14021-0261.01</strain>
    </source>
</reference>
<dbReference type="FunFam" id="2.10.25.10:FF:000808">
    <property type="entry name" value="Nimrod C1, isoform B"/>
    <property type="match status" value="1"/>
</dbReference>
<dbReference type="InterPro" id="IPR011489">
    <property type="entry name" value="EMI_domain"/>
</dbReference>
<feature type="chain" id="PRO_5006402845" evidence="5">
    <location>
        <begin position="24"/>
        <end position="646"/>
    </location>
</feature>
<feature type="signal peptide" evidence="5">
    <location>
        <begin position="1"/>
        <end position="23"/>
    </location>
</feature>
<dbReference type="InterPro" id="IPR000742">
    <property type="entry name" value="EGF"/>
</dbReference>
<evidence type="ECO:0000256" key="2">
    <source>
        <dbReference type="ARBA" id="ARBA00023157"/>
    </source>
</evidence>
<proteinExistence type="predicted"/>
<evidence type="ECO:0000256" key="1">
    <source>
        <dbReference type="ARBA" id="ARBA00022729"/>
    </source>
</evidence>
<keyword evidence="2" id="KW-1015">Disulfide bond</keyword>
<dbReference type="SMART" id="SM00181">
    <property type="entry name" value="EGF"/>
    <property type="match status" value="11"/>
</dbReference>
<gene>
    <name evidence="7" type="primary">Dyak\GE25203</name>
    <name evidence="7" type="synonym">dyak_GLEANR_883</name>
    <name evidence="7" type="synonym">GE25203</name>
    <name evidence="7" type="ORF">Dyak_GE25203</name>
</gene>
<accession>A0A0R1DT07</accession>
<dbReference type="InterPro" id="IPR053255">
    <property type="entry name" value="EGF-like_domain"/>
</dbReference>
<dbReference type="EMBL" id="CM000157">
    <property type="protein sequence ID" value="KRJ98115.1"/>
    <property type="molecule type" value="Genomic_DNA"/>
</dbReference>
<feature type="region of interest" description="Disordered" evidence="3">
    <location>
        <begin position="476"/>
        <end position="509"/>
    </location>
</feature>
<feature type="domain" description="EMI" evidence="6">
    <location>
        <begin position="25"/>
        <end position="95"/>
    </location>
</feature>
<organism evidence="7 8">
    <name type="scientific">Drosophila yakuba</name>
    <name type="common">Fruit fly</name>
    <dbReference type="NCBI Taxonomy" id="7245"/>
    <lineage>
        <taxon>Eukaryota</taxon>
        <taxon>Metazoa</taxon>
        <taxon>Ecdysozoa</taxon>
        <taxon>Arthropoda</taxon>
        <taxon>Hexapoda</taxon>
        <taxon>Insecta</taxon>
        <taxon>Pterygota</taxon>
        <taxon>Neoptera</taxon>
        <taxon>Endopterygota</taxon>
        <taxon>Diptera</taxon>
        <taxon>Brachycera</taxon>
        <taxon>Muscomorpha</taxon>
        <taxon>Ephydroidea</taxon>
        <taxon>Drosophilidae</taxon>
        <taxon>Drosophila</taxon>
        <taxon>Sophophora</taxon>
    </lineage>
</organism>
<evidence type="ECO:0000256" key="5">
    <source>
        <dbReference type="SAM" id="SignalP"/>
    </source>
</evidence>
<keyword evidence="4" id="KW-1133">Transmembrane helix</keyword>
<keyword evidence="4" id="KW-0472">Membrane</keyword>
<dbReference type="PANTHER" id="PTHR24047">
    <property type="entry name" value="FI01909P-RELATED"/>
    <property type="match status" value="1"/>
</dbReference>
<dbReference type="Gene3D" id="2.10.25.10">
    <property type="entry name" value="Laminin"/>
    <property type="match status" value="9"/>
</dbReference>
<sequence length="646" mass="70764">MSHIRSLWVCLGYLIVLVDFIQPDRMNVCPRRQVVSYTRNVLRSRTVPYLSYYHWRGRETKYRTEYYTQNEIAHRFDVRHVCCDGYEGSIPNCQPVCREKCPAHGFCSSPNTCSCHTGYGGSDCQPICPAGCGKNEICDQPGVCSCQNGYNRTSISDNCLPVCQEECGHHSFCSEPGKCECEPGYEKMEGGTACHAVCSPKCGENARCQEPQLCTCLDGYKADANGNCLPFCQKDCGKNSRCVRPGMCECDNGYAGDEGGTNCRPECSTCPENGICMSPGVCVCKPGYVMRDDRCQPHCEENCPEYGHCVAPNQCECFSGYESPGADKKCEPKCSKGCTNGFCFSPETCVCNIGYLMGPNQVCEPQCSLNCIHGKCTSPETCNCDPGYRFQNNSHHVCDPICDSGCSNGDCVAPNICICHDGYQPNNTNPVTSMCQPVCEDCKFGACVAPNNCQCSMGYEKVNGVCESQATTDSNEYSTTTEDSQTSTADLDPHSITTPNAIEAPSSEVPHSNCTAGCMCWIEYDGMGTFNTAKCAKVCVDPQDQPCLDLDNCHCDLPSGQLVCQEDSSVDYSGENSRYVCHMLQAKKPKSEAEARIPERTESSQKWMVIMGSCAGMILGVAVAIVGTKYYRRSTFRQNIEVEQVK</sequence>
<name>A0A0R1DT07_DROYA</name>
<evidence type="ECO:0000259" key="6">
    <source>
        <dbReference type="PROSITE" id="PS51041"/>
    </source>
</evidence>
<dbReference type="PANTHER" id="PTHR24047:SF29">
    <property type="entry name" value="EATER-RELATED"/>
    <property type="match status" value="1"/>
</dbReference>
<keyword evidence="1 5" id="KW-0732">Signal</keyword>
<feature type="compositionally biased region" description="Polar residues" evidence="3">
    <location>
        <begin position="476"/>
        <end position="500"/>
    </location>
</feature>
<dbReference type="PROSITE" id="PS00022">
    <property type="entry name" value="EGF_1"/>
    <property type="match status" value="1"/>
</dbReference>
<dbReference type="PROSITE" id="PS51041">
    <property type="entry name" value="EMI"/>
    <property type="match status" value="1"/>
</dbReference>
<dbReference type="OrthoDB" id="409374at2759"/>
<feature type="transmembrane region" description="Helical" evidence="4">
    <location>
        <begin position="607"/>
        <end position="627"/>
    </location>
</feature>
<dbReference type="AlphaFoldDB" id="A0A0R1DT07"/>
<evidence type="ECO:0000256" key="4">
    <source>
        <dbReference type="SAM" id="Phobius"/>
    </source>
</evidence>
<evidence type="ECO:0000313" key="8">
    <source>
        <dbReference type="Proteomes" id="UP000002282"/>
    </source>
</evidence>
<reference evidence="7 8" key="2">
    <citation type="journal article" date="2007" name="PLoS Biol.">
        <title>Principles of genome evolution in the Drosophila melanogaster species group.</title>
        <authorList>
            <person name="Ranz J.M."/>
            <person name="Maurin D."/>
            <person name="Chan Y.S."/>
            <person name="von Grotthuss M."/>
            <person name="Hillier L.W."/>
            <person name="Roote J."/>
            <person name="Ashburner M."/>
            <person name="Bergman C.M."/>
        </authorList>
    </citation>
    <scope>NUCLEOTIDE SEQUENCE [LARGE SCALE GENOMIC DNA]</scope>
    <source>
        <strain evidence="8">Tai18E2 / Tucson 14021-0261.01</strain>
    </source>
</reference>